<feature type="compositionally biased region" description="Basic residues" evidence="10">
    <location>
        <begin position="275"/>
        <end position="287"/>
    </location>
</feature>
<evidence type="ECO:0000256" key="1">
    <source>
        <dbReference type="ARBA" id="ARBA00004123"/>
    </source>
</evidence>
<evidence type="ECO:0000259" key="11">
    <source>
        <dbReference type="PROSITE" id="PS51192"/>
    </source>
</evidence>
<dbReference type="SMART" id="SM00249">
    <property type="entry name" value="PHD"/>
    <property type="match status" value="2"/>
</dbReference>
<dbReference type="GO" id="GO:0140658">
    <property type="term" value="F:ATP-dependent chromatin remodeler activity"/>
    <property type="evidence" value="ECO:0007669"/>
    <property type="project" value="TreeGrafter"/>
</dbReference>
<sequence length="1653" mass="185221">MEDGTLQQRQESLIGSEIVIRSQLGARKPEQRNADDARATRSGPGISPPAMMAAQGSDQEYGAGEEHNSPLFVSSGSSTPAQSASNTISNETTRCRGGIAVVVPPVERRWEYLVFPDETRVREIIEEIDNEELDNEELQYLVAFDDGHEAKVIFTRLVNLVNGAAALEAFNGQSFGQDQSDSGPPTAMAPRRQAQYRQNRADGFVDSSKLDFSDDDELAGTEFTKPQSTRSRGLLSAPRPPQGGRSTRKLISRSASSRSLSSSQDTASETAGFHRLGRKTTRARLARSTRSMTARRVNYKDILDEDEIDTESSDDSLPTLGKRKRRQASATHGARKTRIVFRGLRPQETAPTEGTRRSDRTGRSLRNMRERTENDIPEGLASKSGIKAIGAKEKFKRLPSNNEFRLRHYHTCDSCYASGDSDEKGQLIYCQGCTLSYHIQCLGPRGAREHLVTKIEDGNFVLQCRRCIGTAKKKDNMAPEQGRCQICKESSEACSPFRDRKSSKQEQKDREENGGEDPIVEIASGLINEINNVLFRCARCYRAFHMHHLSPKAEEDKLLDDSEEDLAAQRFSEYCRDWSCKECESAPAEIDTLVAWRPVNEESYISGCSTELVNEDDKEYLVKWKGLSYFRTMWMPGAWVWGVTAAAMRKAFAKRDNGANLPRMRTEDAIPEEYLRIDIVLDVRYTNAVSVHGEKIDKARIKEVKEALIKFKGLGYEDVVWEEPPEPDDGERWTDFVSAYDDWVLGRYVQLPNQHNLKKHVDKVRAQHFGERVELKAQPEGLTGGQLMDYQMDGVNWLYYQWHKSQNAILADEMGLGKTIQIIGFLAAMKQVHKAWPFLIVVPNSTCANWRREIKQWAPSLRVVTYFGSSEARKLAFKYELFPENAKDLRCHVVVTSYDTAQDDSCQKSFRKVPWQGLIVDEGQRLKNDKSILYSTLGAMKIPFKVLLTGTPLQNNPRELFNLLQFLDNSINAQAMDEEYATLTKENVPQLHELLRPFFLRRTKAQVLTFLPPMAQIIIPVTLSVVQKKLYKSVLAKNPDFIKAIFGGEKKALKQADRYNLNNILMQLRKCLCHPFVYSKAIEERTVNTVVSHRNLVEASSKLQLLEIMLPKLQERGHRALIFSQFLNMLDIVEDFLDGLGLPYQRLDGSMNSLQKQKRIDQFNAPDSPLFAFLLSTRAGGVGINLATADTVIILDPDFNPHQDIQALSRAHRIGQKKKVLIFQLMTRATAEEKIMQIGKKKMALDHVLIEQMDADDDAGMDLESILRHGAEALFGNDDTLEIHYDASSVDKLLDRSQIENTNAGTDNSAESQFSFARIWANEKGNLEEGLQDSSRSDQKAPDPNIWENILKEREREAAQEAAARVEALGRGKRKRQTIDYTKHSMRGIEFESPVKYAEQSDSDTDFQARGAESDGEESAEEDRRNHISPQELQNVEASPSRGKVEPQGSPPSGKIRTFQRAQLPAQAPHRVPTPQAVARTSMGESKLADTQASCLACDGLHPKGQCPLKIAGVENCGLCGLAHYGHKRTCPHLNSELQCRTMLAELKNSTESKELVKRAQEYLRGVIGGIVRKEKKMEARKNAANGANVAQRTPNDHVMDGHTSTRPTSDTGGGQDASGDASGASRSNSGHQRREENGQSGSAFPIQAPGDM</sequence>
<keyword evidence="7" id="KW-0862">Zinc</keyword>
<dbReference type="GO" id="GO:0005634">
    <property type="term" value="C:nucleus"/>
    <property type="evidence" value="ECO:0007669"/>
    <property type="project" value="UniProtKB-SubCell"/>
</dbReference>
<feature type="domain" description="Helicase ATP-binding" evidence="11">
    <location>
        <begin position="799"/>
        <end position="970"/>
    </location>
</feature>
<dbReference type="PANTHER" id="PTHR45623:SF17">
    <property type="entry name" value="CHROMODOMAIN-HELICASE-DNA-BINDING PROTEIN 3-RELATED"/>
    <property type="match status" value="1"/>
</dbReference>
<evidence type="ECO:0000256" key="2">
    <source>
        <dbReference type="ARBA" id="ARBA00011353"/>
    </source>
</evidence>
<feature type="region of interest" description="Disordered" evidence="10">
    <location>
        <begin position="175"/>
        <end position="291"/>
    </location>
</feature>
<dbReference type="CDD" id="cd17919">
    <property type="entry name" value="DEXHc_Snf"/>
    <property type="match status" value="1"/>
</dbReference>
<dbReference type="PROSITE" id="PS51192">
    <property type="entry name" value="HELICASE_ATP_BIND_1"/>
    <property type="match status" value="1"/>
</dbReference>
<dbReference type="Proteomes" id="UP000192927">
    <property type="component" value="Unassembled WGS sequence"/>
</dbReference>
<keyword evidence="8" id="KW-0067">ATP-binding</keyword>
<dbReference type="Gene3D" id="3.40.50.10810">
    <property type="entry name" value="Tandem AAA-ATPase domain"/>
    <property type="match status" value="1"/>
</dbReference>
<evidence type="ECO:0000256" key="10">
    <source>
        <dbReference type="SAM" id="MobiDB-lite"/>
    </source>
</evidence>
<dbReference type="InterPro" id="IPR001650">
    <property type="entry name" value="Helicase_C-like"/>
</dbReference>
<dbReference type="GO" id="GO:0005524">
    <property type="term" value="F:ATP binding"/>
    <property type="evidence" value="ECO:0007669"/>
    <property type="project" value="UniProtKB-KW"/>
</dbReference>
<evidence type="ECO:0000256" key="5">
    <source>
        <dbReference type="ARBA" id="ARBA00022771"/>
    </source>
</evidence>
<dbReference type="GO" id="GO:0042393">
    <property type="term" value="F:histone binding"/>
    <property type="evidence" value="ECO:0007669"/>
    <property type="project" value="TreeGrafter"/>
</dbReference>
<dbReference type="Pfam" id="PF00271">
    <property type="entry name" value="Helicase_C"/>
    <property type="match status" value="1"/>
</dbReference>
<evidence type="ECO:0000313" key="13">
    <source>
        <dbReference type="EMBL" id="SLM36278.1"/>
    </source>
</evidence>
<feature type="domain" description="Helicase C-terminal" evidence="12">
    <location>
        <begin position="1105"/>
        <end position="1256"/>
    </location>
</feature>
<dbReference type="InterPro" id="IPR041684">
    <property type="entry name" value="Znf-PHD-like"/>
</dbReference>
<dbReference type="InterPro" id="IPR000330">
    <property type="entry name" value="SNF2_N"/>
</dbReference>
<dbReference type="CDD" id="cd18793">
    <property type="entry name" value="SF2_C_SNF"/>
    <property type="match status" value="1"/>
</dbReference>
<keyword evidence="4" id="KW-0547">Nucleotide-binding</keyword>
<dbReference type="Pfam" id="PF15446">
    <property type="entry name" value="zf-PHD-like"/>
    <property type="match status" value="1"/>
</dbReference>
<protein>
    <submittedName>
        <fullName evidence="13">Chromatin remodeling complex subunit</fullName>
    </submittedName>
</protein>
<dbReference type="InterPro" id="IPR049730">
    <property type="entry name" value="SNF2/RAD54-like_C"/>
</dbReference>
<evidence type="ECO:0000256" key="3">
    <source>
        <dbReference type="ARBA" id="ARBA00022723"/>
    </source>
</evidence>
<accession>A0A1W5CZG8</accession>
<dbReference type="Gene3D" id="3.30.40.10">
    <property type="entry name" value="Zinc/RING finger domain, C3HC4 (zinc finger)"/>
    <property type="match status" value="1"/>
</dbReference>
<evidence type="ECO:0000256" key="7">
    <source>
        <dbReference type="ARBA" id="ARBA00022833"/>
    </source>
</evidence>
<feature type="compositionally biased region" description="Low complexity" evidence="10">
    <location>
        <begin position="252"/>
        <end position="263"/>
    </location>
</feature>
<dbReference type="InterPro" id="IPR056616">
    <property type="entry name" value="Chromo_MIT1"/>
</dbReference>
<dbReference type="Gene3D" id="3.40.50.300">
    <property type="entry name" value="P-loop containing nucleotide triphosphate hydrolases"/>
    <property type="match status" value="1"/>
</dbReference>
<comment type="subunit">
    <text evidence="2">Component of the NuA4 histone acetyltransferase complex.</text>
</comment>
<feature type="region of interest" description="Disordered" evidence="10">
    <location>
        <begin position="308"/>
        <end position="371"/>
    </location>
</feature>
<dbReference type="SUPFAM" id="SSF52540">
    <property type="entry name" value="P-loop containing nucleoside triphosphate hydrolases"/>
    <property type="match status" value="2"/>
</dbReference>
<keyword evidence="5" id="KW-0863">Zinc-finger</keyword>
<feature type="region of interest" description="Disordered" evidence="10">
    <location>
        <begin position="1"/>
        <end position="90"/>
    </location>
</feature>
<dbReference type="InterPro" id="IPR055565">
    <property type="entry name" value="DUF7141"/>
</dbReference>
<dbReference type="InterPro" id="IPR014001">
    <property type="entry name" value="Helicase_ATP-bd"/>
</dbReference>
<dbReference type="Pfam" id="PF23615">
    <property type="entry name" value="Chromo_MIT1"/>
    <property type="match status" value="1"/>
</dbReference>
<feature type="region of interest" description="Disordered" evidence="10">
    <location>
        <begin position="1392"/>
        <end position="1456"/>
    </location>
</feature>
<feature type="compositionally biased region" description="Polar residues" evidence="10">
    <location>
        <begin position="1"/>
        <end position="13"/>
    </location>
</feature>
<feature type="compositionally biased region" description="Basic residues" evidence="10">
    <location>
        <begin position="321"/>
        <end position="339"/>
    </location>
</feature>
<proteinExistence type="predicted"/>
<dbReference type="InterPro" id="IPR013083">
    <property type="entry name" value="Znf_RING/FYVE/PHD"/>
</dbReference>
<name>A0A1W5CZG8_9LECA</name>
<evidence type="ECO:0000256" key="4">
    <source>
        <dbReference type="ARBA" id="ARBA00022741"/>
    </source>
</evidence>
<dbReference type="GO" id="GO:0000785">
    <property type="term" value="C:chromatin"/>
    <property type="evidence" value="ECO:0007669"/>
    <property type="project" value="TreeGrafter"/>
</dbReference>
<dbReference type="Pfam" id="PF18585">
    <property type="entry name" value="zf-CCCH_6"/>
    <property type="match status" value="1"/>
</dbReference>
<feature type="compositionally biased region" description="Basic and acidic residues" evidence="10">
    <location>
        <begin position="498"/>
        <end position="513"/>
    </location>
</feature>
<dbReference type="SUPFAM" id="SSF57903">
    <property type="entry name" value="FYVE/PHD zinc finger"/>
    <property type="match status" value="1"/>
</dbReference>
<dbReference type="PANTHER" id="PTHR45623">
    <property type="entry name" value="CHROMODOMAIN-HELICASE-DNA-BINDING PROTEIN 3-RELATED-RELATED"/>
    <property type="match status" value="1"/>
</dbReference>
<dbReference type="PROSITE" id="PS51194">
    <property type="entry name" value="HELICASE_CTER"/>
    <property type="match status" value="1"/>
</dbReference>
<evidence type="ECO:0000259" key="12">
    <source>
        <dbReference type="PROSITE" id="PS51194"/>
    </source>
</evidence>
<keyword evidence="14" id="KW-1185">Reference proteome</keyword>
<keyword evidence="3" id="KW-0479">Metal-binding</keyword>
<dbReference type="SMART" id="SM00490">
    <property type="entry name" value="HELICc"/>
    <property type="match status" value="1"/>
</dbReference>
<dbReference type="GO" id="GO:0003682">
    <property type="term" value="F:chromatin binding"/>
    <property type="evidence" value="ECO:0007669"/>
    <property type="project" value="TreeGrafter"/>
</dbReference>
<dbReference type="InterPro" id="IPR016197">
    <property type="entry name" value="Chromo-like_dom_sf"/>
</dbReference>
<dbReference type="EMBL" id="FWEW01001019">
    <property type="protein sequence ID" value="SLM36278.1"/>
    <property type="molecule type" value="Genomic_DNA"/>
</dbReference>
<feature type="compositionally biased region" description="Low complexity" evidence="10">
    <location>
        <begin position="74"/>
        <end position="85"/>
    </location>
</feature>
<feature type="region of interest" description="Disordered" evidence="10">
    <location>
        <begin position="498"/>
        <end position="517"/>
    </location>
</feature>
<dbReference type="SUPFAM" id="SSF54160">
    <property type="entry name" value="Chromo domain-like"/>
    <property type="match status" value="1"/>
</dbReference>
<dbReference type="GO" id="GO:0016887">
    <property type="term" value="F:ATP hydrolysis activity"/>
    <property type="evidence" value="ECO:0007669"/>
    <property type="project" value="TreeGrafter"/>
</dbReference>
<comment type="subcellular location">
    <subcellularLocation>
        <location evidence="1">Nucleus</location>
    </subcellularLocation>
</comment>
<evidence type="ECO:0000256" key="8">
    <source>
        <dbReference type="ARBA" id="ARBA00022840"/>
    </source>
</evidence>
<dbReference type="InterPro" id="IPR001965">
    <property type="entry name" value="Znf_PHD"/>
</dbReference>
<dbReference type="InterPro" id="IPR011011">
    <property type="entry name" value="Znf_FYVE_PHD"/>
</dbReference>
<reference evidence="14" key="1">
    <citation type="submission" date="2017-03" db="EMBL/GenBank/DDBJ databases">
        <authorList>
            <person name="Sharma R."/>
            <person name="Thines M."/>
        </authorList>
    </citation>
    <scope>NUCLEOTIDE SEQUENCE [LARGE SCALE GENOMIC DNA]</scope>
</reference>
<organism evidence="13 14">
    <name type="scientific">Lasallia pustulata</name>
    <dbReference type="NCBI Taxonomy" id="136370"/>
    <lineage>
        <taxon>Eukaryota</taxon>
        <taxon>Fungi</taxon>
        <taxon>Dikarya</taxon>
        <taxon>Ascomycota</taxon>
        <taxon>Pezizomycotina</taxon>
        <taxon>Lecanoromycetes</taxon>
        <taxon>OSLEUM clade</taxon>
        <taxon>Umbilicariomycetidae</taxon>
        <taxon>Umbilicariales</taxon>
        <taxon>Umbilicariaceae</taxon>
        <taxon>Lasallia</taxon>
    </lineage>
</organism>
<dbReference type="InterPro" id="IPR040934">
    <property type="entry name" value="Znf-CCCH_6"/>
</dbReference>
<keyword evidence="6" id="KW-0378">Hydrolase</keyword>
<feature type="region of interest" description="Disordered" evidence="10">
    <location>
        <begin position="1579"/>
        <end position="1653"/>
    </location>
</feature>
<dbReference type="PROSITE" id="PS50096">
    <property type="entry name" value="IQ"/>
    <property type="match status" value="1"/>
</dbReference>
<keyword evidence="9" id="KW-0539">Nucleus</keyword>
<dbReference type="InterPro" id="IPR027417">
    <property type="entry name" value="P-loop_NTPase"/>
</dbReference>
<feature type="compositionally biased region" description="Polar residues" evidence="10">
    <location>
        <begin position="1428"/>
        <end position="1438"/>
    </location>
</feature>
<evidence type="ECO:0000256" key="6">
    <source>
        <dbReference type="ARBA" id="ARBA00022801"/>
    </source>
</evidence>
<evidence type="ECO:0000313" key="14">
    <source>
        <dbReference type="Proteomes" id="UP000192927"/>
    </source>
</evidence>
<feature type="compositionally biased region" description="Basic and acidic residues" evidence="10">
    <location>
        <begin position="27"/>
        <end position="39"/>
    </location>
</feature>
<dbReference type="GO" id="GO:0008270">
    <property type="term" value="F:zinc ion binding"/>
    <property type="evidence" value="ECO:0007669"/>
    <property type="project" value="UniProtKB-KW"/>
</dbReference>
<dbReference type="Pfam" id="PF23614">
    <property type="entry name" value="DUF7141"/>
    <property type="match status" value="1"/>
</dbReference>
<dbReference type="Pfam" id="PF00176">
    <property type="entry name" value="SNF2-rel_dom"/>
    <property type="match status" value="1"/>
</dbReference>
<dbReference type="InterPro" id="IPR038718">
    <property type="entry name" value="SNF2-like_sf"/>
</dbReference>
<dbReference type="CDD" id="cd15489">
    <property type="entry name" value="PHD_SF"/>
    <property type="match status" value="1"/>
</dbReference>
<feature type="compositionally biased region" description="Low complexity" evidence="10">
    <location>
        <begin position="1618"/>
        <end position="1631"/>
    </location>
</feature>
<dbReference type="GO" id="GO:0003677">
    <property type="term" value="F:DNA binding"/>
    <property type="evidence" value="ECO:0007669"/>
    <property type="project" value="TreeGrafter"/>
</dbReference>
<feature type="compositionally biased region" description="Basic and acidic residues" evidence="10">
    <location>
        <begin position="354"/>
        <end position="371"/>
    </location>
</feature>
<evidence type="ECO:0000256" key="9">
    <source>
        <dbReference type="ARBA" id="ARBA00023242"/>
    </source>
</evidence>
<dbReference type="SMART" id="SM00487">
    <property type="entry name" value="DEXDc"/>
    <property type="match status" value="1"/>
</dbReference>